<name>A0AAV3Q481_LITER</name>
<accession>A0AAV3Q481</accession>
<organism evidence="2 3">
    <name type="scientific">Lithospermum erythrorhizon</name>
    <name type="common">Purple gromwell</name>
    <name type="synonym">Lithospermum officinale var. erythrorhizon</name>
    <dbReference type="NCBI Taxonomy" id="34254"/>
    <lineage>
        <taxon>Eukaryota</taxon>
        <taxon>Viridiplantae</taxon>
        <taxon>Streptophyta</taxon>
        <taxon>Embryophyta</taxon>
        <taxon>Tracheophyta</taxon>
        <taxon>Spermatophyta</taxon>
        <taxon>Magnoliopsida</taxon>
        <taxon>eudicotyledons</taxon>
        <taxon>Gunneridae</taxon>
        <taxon>Pentapetalae</taxon>
        <taxon>asterids</taxon>
        <taxon>lamiids</taxon>
        <taxon>Boraginales</taxon>
        <taxon>Boraginaceae</taxon>
        <taxon>Boraginoideae</taxon>
        <taxon>Lithospermeae</taxon>
        <taxon>Lithospermum</taxon>
    </lineage>
</organism>
<gene>
    <name evidence="2" type="ORF">LIER_15403</name>
</gene>
<dbReference type="Proteomes" id="UP001454036">
    <property type="component" value="Unassembled WGS sequence"/>
</dbReference>
<keyword evidence="3" id="KW-1185">Reference proteome</keyword>
<comment type="caution">
    <text evidence="2">The sequence shown here is derived from an EMBL/GenBank/DDBJ whole genome shotgun (WGS) entry which is preliminary data.</text>
</comment>
<dbReference type="AlphaFoldDB" id="A0AAV3Q481"/>
<proteinExistence type="predicted"/>
<reference evidence="2 3" key="1">
    <citation type="submission" date="2024-01" db="EMBL/GenBank/DDBJ databases">
        <title>The complete chloroplast genome sequence of Lithospermum erythrorhizon: insights into the phylogenetic relationship among Boraginaceae species and the maternal lineages of purple gromwells.</title>
        <authorList>
            <person name="Okada T."/>
            <person name="Watanabe K."/>
        </authorList>
    </citation>
    <scope>NUCLEOTIDE SEQUENCE [LARGE SCALE GENOMIC DNA]</scope>
</reference>
<evidence type="ECO:0000313" key="3">
    <source>
        <dbReference type="Proteomes" id="UP001454036"/>
    </source>
</evidence>
<sequence length="114" mass="12386">MIFGRNKAPSPTHEANLDDDVSIIQEEQVSKSSQLSSQNSNAITSSSKSNTSATLGPLYEEDELISDVGSKGAVGQSHGFVNIATEHVRVHIQEFISIFLVPNQGRKLRYGDVK</sequence>
<evidence type="ECO:0000313" key="2">
    <source>
        <dbReference type="EMBL" id="GAA0158348.1"/>
    </source>
</evidence>
<protein>
    <submittedName>
        <fullName evidence="2">Uncharacterized protein</fullName>
    </submittedName>
</protein>
<feature type="region of interest" description="Disordered" evidence="1">
    <location>
        <begin position="1"/>
        <end position="20"/>
    </location>
</feature>
<evidence type="ECO:0000256" key="1">
    <source>
        <dbReference type="SAM" id="MobiDB-lite"/>
    </source>
</evidence>
<feature type="region of interest" description="Disordered" evidence="1">
    <location>
        <begin position="28"/>
        <end position="55"/>
    </location>
</feature>
<feature type="compositionally biased region" description="Low complexity" evidence="1">
    <location>
        <begin position="28"/>
        <end position="54"/>
    </location>
</feature>
<dbReference type="EMBL" id="BAABME010003326">
    <property type="protein sequence ID" value="GAA0158348.1"/>
    <property type="molecule type" value="Genomic_DNA"/>
</dbReference>